<dbReference type="AlphaFoldDB" id="A0A2S4MI89"/>
<protein>
    <submittedName>
        <fullName evidence="2">Uncharacterized protein</fullName>
    </submittedName>
</protein>
<keyword evidence="1" id="KW-1133">Transmembrane helix</keyword>
<dbReference type="RefSeq" id="WP_103703624.1">
    <property type="nucleotide sequence ID" value="NZ_PQGA01000002.1"/>
</dbReference>
<dbReference type="Proteomes" id="UP000237381">
    <property type="component" value="Unassembled WGS sequence"/>
</dbReference>
<name>A0A2S4MI89_9BURK</name>
<feature type="transmembrane region" description="Helical" evidence="1">
    <location>
        <begin position="42"/>
        <end position="59"/>
    </location>
</feature>
<dbReference type="OrthoDB" id="9035576at2"/>
<accession>A0A2S4MI89</accession>
<dbReference type="Pfam" id="PF19744">
    <property type="entry name" value="DUF6232"/>
    <property type="match status" value="1"/>
</dbReference>
<keyword evidence="1" id="KW-0812">Transmembrane</keyword>
<reference evidence="2 3" key="1">
    <citation type="submission" date="2018-01" db="EMBL/GenBank/DDBJ databases">
        <title>Genomic Encyclopedia of Type Strains, Phase III (KMG-III): the genomes of soil and plant-associated and newly described type strains.</title>
        <authorList>
            <person name="Whitman W."/>
        </authorList>
    </citation>
    <scope>NUCLEOTIDE SEQUENCE [LARGE SCALE GENOMIC DNA]</scope>
    <source>
        <strain evidence="2 3">JCM 18070</strain>
    </source>
</reference>
<dbReference type="EMBL" id="PQGA01000002">
    <property type="protein sequence ID" value="POR54473.1"/>
    <property type="molecule type" value="Genomic_DNA"/>
</dbReference>
<proteinExistence type="predicted"/>
<evidence type="ECO:0000313" key="3">
    <source>
        <dbReference type="Proteomes" id="UP000237381"/>
    </source>
</evidence>
<sequence length="135" mass="14424">MELPFNEAGVSVTRTSLSAAGQIFALRDIDDLRVVTIHRNRVFPVLLSLFGVVLAAFGGVYSSGAALGCGVMMVVVGWLAWIWQEVTHRLLVVTKGETREAVSSSDRSFVERVEQAVRAAKAASADAPAPRPAAQ</sequence>
<keyword evidence="3" id="KW-1185">Reference proteome</keyword>
<organism evidence="2 3">
    <name type="scientific">Paraburkholderia eburnea</name>
    <dbReference type="NCBI Taxonomy" id="1189126"/>
    <lineage>
        <taxon>Bacteria</taxon>
        <taxon>Pseudomonadati</taxon>
        <taxon>Pseudomonadota</taxon>
        <taxon>Betaproteobacteria</taxon>
        <taxon>Burkholderiales</taxon>
        <taxon>Burkholderiaceae</taxon>
        <taxon>Paraburkholderia</taxon>
    </lineage>
</organism>
<evidence type="ECO:0000313" key="2">
    <source>
        <dbReference type="EMBL" id="POR54473.1"/>
    </source>
</evidence>
<gene>
    <name evidence="2" type="ORF">B0G62_10281</name>
</gene>
<comment type="caution">
    <text evidence="2">The sequence shown here is derived from an EMBL/GenBank/DDBJ whole genome shotgun (WGS) entry which is preliminary data.</text>
</comment>
<evidence type="ECO:0000256" key="1">
    <source>
        <dbReference type="SAM" id="Phobius"/>
    </source>
</evidence>
<feature type="transmembrane region" description="Helical" evidence="1">
    <location>
        <begin position="65"/>
        <end position="83"/>
    </location>
</feature>
<keyword evidence="1" id="KW-0472">Membrane</keyword>
<dbReference type="InterPro" id="IPR045629">
    <property type="entry name" value="DUF6232"/>
</dbReference>